<comment type="caution">
    <text evidence="8">The sequence shown here is derived from an EMBL/GenBank/DDBJ whole genome shotgun (WGS) entry which is preliminary data.</text>
</comment>
<accession>A0A940NPX5</accession>
<evidence type="ECO:0000259" key="7">
    <source>
        <dbReference type="Pfam" id="PF00155"/>
    </source>
</evidence>
<dbReference type="CDD" id="cd00609">
    <property type="entry name" value="AAT_like"/>
    <property type="match status" value="1"/>
</dbReference>
<dbReference type="AlphaFoldDB" id="A0A940NPX5"/>
<dbReference type="Proteomes" id="UP000682134">
    <property type="component" value="Unassembled WGS sequence"/>
</dbReference>
<dbReference type="PROSITE" id="PS00105">
    <property type="entry name" value="AA_TRANSFER_CLASS_1"/>
    <property type="match status" value="1"/>
</dbReference>
<evidence type="ECO:0000313" key="9">
    <source>
        <dbReference type="Proteomes" id="UP000682134"/>
    </source>
</evidence>
<dbReference type="InterPro" id="IPR004839">
    <property type="entry name" value="Aminotransferase_I/II_large"/>
</dbReference>
<dbReference type="InterPro" id="IPR004838">
    <property type="entry name" value="NHTrfase_class1_PyrdxlP-BS"/>
</dbReference>
<keyword evidence="4 6" id="KW-0808">Transferase</keyword>
<dbReference type="Pfam" id="PF00155">
    <property type="entry name" value="Aminotran_1_2"/>
    <property type="match status" value="1"/>
</dbReference>
<dbReference type="Gene3D" id="3.90.1150.10">
    <property type="entry name" value="Aspartate Aminotransferase, domain 1"/>
    <property type="match status" value="1"/>
</dbReference>
<dbReference type="EMBL" id="JAGIYQ010000009">
    <property type="protein sequence ID" value="MBP0726149.1"/>
    <property type="molecule type" value="Genomic_DNA"/>
</dbReference>
<dbReference type="SUPFAM" id="SSF53383">
    <property type="entry name" value="PLP-dependent transferases"/>
    <property type="match status" value="1"/>
</dbReference>
<dbReference type="GO" id="GO:0030170">
    <property type="term" value="F:pyridoxal phosphate binding"/>
    <property type="evidence" value="ECO:0007669"/>
    <property type="project" value="InterPro"/>
</dbReference>
<dbReference type="GO" id="GO:0008483">
    <property type="term" value="F:transaminase activity"/>
    <property type="evidence" value="ECO:0007669"/>
    <property type="project" value="UniProtKB-KW"/>
</dbReference>
<protein>
    <recommendedName>
        <fullName evidence="6">Aminotransferase</fullName>
        <ecNumber evidence="6">2.6.1.-</ecNumber>
    </recommendedName>
</protein>
<dbReference type="Gene3D" id="3.40.640.10">
    <property type="entry name" value="Type I PLP-dependent aspartate aminotransferase-like (Major domain)"/>
    <property type="match status" value="1"/>
</dbReference>
<evidence type="ECO:0000256" key="3">
    <source>
        <dbReference type="ARBA" id="ARBA00022576"/>
    </source>
</evidence>
<dbReference type="PANTHER" id="PTHR46383">
    <property type="entry name" value="ASPARTATE AMINOTRANSFERASE"/>
    <property type="match status" value="1"/>
</dbReference>
<dbReference type="EC" id="2.6.1.-" evidence="6"/>
<sequence>MSKFLLSNTVTAIQPSGIRKFFDLASSMDNVISLGVGEPDFVTPWNVREASIYSLETGHTAYTSNAGLLELREEVSRYLNRKFQVTYHEEEIIITVGASQGIDIALRTILNPGDEVIVIDPCFVAYAPLVSLAGGIPVHFSTSGKDEFKLNIEALANTITSKTKAILLCNPNNPTGTLLEKELLEQLADLVKKHNLLVISDEIYAELVYDEEYTSFANIEGMRDHTILISGFSKTFAMTGWRLGIVAAPTEIISHMLKVHQYAIMCAPTMSQHAAVEALRNGEADVQAMRRSYMQRRNFLVKSFQEIGLPCHMPGGAFYVFPSIENTGLTSEEFAQELLIKERVAVVPGNVFGECGEGYIRCSYATSLEKLIEASKRIQRFIQTIPVVEPVGNI</sequence>
<keyword evidence="5" id="KW-0663">Pyridoxal phosphate</keyword>
<reference evidence="8" key="1">
    <citation type="submission" date="2021-04" db="EMBL/GenBank/DDBJ databases">
        <title>Genome seq and assembly of Bacillus sp.</title>
        <authorList>
            <person name="Chhetri G."/>
        </authorList>
    </citation>
    <scope>NUCLEOTIDE SEQUENCE</scope>
    <source>
        <strain evidence="8">RG28</strain>
    </source>
</reference>
<dbReference type="InterPro" id="IPR050596">
    <property type="entry name" value="AspAT/PAT-like"/>
</dbReference>
<dbReference type="InterPro" id="IPR015424">
    <property type="entry name" value="PyrdxlP-dep_Trfase"/>
</dbReference>
<organism evidence="8 9">
    <name type="scientific">Gottfriedia endophytica</name>
    <dbReference type="NCBI Taxonomy" id="2820819"/>
    <lineage>
        <taxon>Bacteria</taxon>
        <taxon>Bacillati</taxon>
        <taxon>Bacillota</taxon>
        <taxon>Bacilli</taxon>
        <taxon>Bacillales</taxon>
        <taxon>Bacillaceae</taxon>
        <taxon>Gottfriedia</taxon>
    </lineage>
</organism>
<comment type="cofactor">
    <cofactor evidence="1 6">
        <name>pyridoxal 5'-phosphate</name>
        <dbReference type="ChEBI" id="CHEBI:597326"/>
    </cofactor>
</comment>
<dbReference type="PANTHER" id="PTHR46383:SF3">
    <property type="entry name" value="ASPARTATE AMINOTRANSFERASE-RELATED"/>
    <property type="match status" value="1"/>
</dbReference>
<feature type="domain" description="Aminotransferase class I/classII large" evidence="7">
    <location>
        <begin position="30"/>
        <end position="377"/>
    </location>
</feature>
<keyword evidence="9" id="KW-1185">Reference proteome</keyword>
<dbReference type="FunFam" id="3.40.640.10:FF:000033">
    <property type="entry name" value="Aspartate aminotransferase"/>
    <property type="match status" value="1"/>
</dbReference>
<dbReference type="NCBIfam" id="NF005816">
    <property type="entry name" value="PRK07682.1"/>
    <property type="match status" value="1"/>
</dbReference>
<evidence type="ECO:0000256" key="4">
    <source>
        <dbReference type="ARBA" id="ARBA00022679"/>
    </source>
</evidence>
<name>A0A940NPX5_9BACI</name>
<comment type="similarity">
    <text evidence="2 6">Belongs to the class-I pyridoxal-phosphate-dependent aminotransferase family.</text>
</comment>
<proteinExistence type="inferred from homology"/>
<dbReference type="GO" id="GO:0006520">
    <property type="term" value="P:amino acid metabolic process"/>
    <property type="evidence" value="ECO:0007669"/>
    <property type="project" value="InterPro"/>
</dbReference>
<gene>
    <name evidence="8" type="ORF">J5Y03_13280</name>
</gene>
<dbReference type="RefSeq" id="WP_209406477.1">
    <property type="nucleotide sequence ID" value="NZ_JAGIYQ010000009.1"/>
</dbReference>
<evidence type="ECO:0000256" key="5">
    <source>
        <dbReference type="ARBA" id="ARBA00022898"/>
    </source>
</evidence>
<dbReference type="InterPro" id="IPR015422">
    <property type="entry name" value="PyrdxlP-dep_Trfase_small"/>
</dbReference>
<evidence type="ECO:0000256" key="2">
    <source>
        <dbReference type="ARBA" id="ARBA00007441"/>
    </source>
</evidence>
<evidence type="ECO:0000256" key="6">
    <source>
        <dbReference type="RuleBase" id="RU000481"/>
    </source>
</evidence>
<evidence type="ECO:0000256" key="1">
    <source>
        <dbReference type="ARBA" id="ARBA00001933"/>
    </source>
</evidence>
<evidence type="ECO:0000313" key="8">
    <source>
        <dbReference type="EMBL" id="MBP0726149.1"/>
    </source>
</evidence>
<keyword evidence="3 6" id="KW-0032">Aminotransferase</keyword>
<dbReference type="InterPro" id="IPR015421">
    <property type="entry name" value="PyrdxlP-dep_Trfase_major"/>
</dbReference>